<dbReference type="InterPro" id="IPR014001">
    <property type="entry name" value="Helicase_ATP-bd"/>
</dbReference>
<dbReference type="Proteomes" id="UP000054007">
    <property type="component" value="Unassembled WGS sequence"/>
</dbReference>
<dbReference type="STRING" id="1314674.A0A0D7BSY5"/>
<dbReference type="Gene3D" id="3.30.40.10">
    <property type="entry name" value="Zinc/RING finger domain, C3HC4 (zinc finger)"/>
    <property type="match status" value="1"/>
</dbReference>
<dbReference type="SMART" id="SM00487">
    <property type="entry name" value="DEXDc"/>
    <property type="match status" value="1"/>
</dbReference>
<dbReference type="SMART" id="SM00490">
    <property type="entry name" value="HELICc"/>
    <property type="match status" value="1"/>
</dbReference>
<dbReference type="InterPro" id="IPR038718">
    <property type="entry name" value="SNF2-like_sf"/>
</dbReference>
<dbReference type="Gene3D" id="3.40.50.300">
    <property type="entry name" value="P-loop containing nucleotide triphosphate hydrolases"/>
    <property type="match status" value="1"/>
</dbReference>
<sequence>MATTAEDIELISSDDPLAAGELHPAPRRGRARKSSVRPWTTPKKRKTPPATEDGRKEKKQRVETYKTAMAASVKALRNFKESAMRKWMGENISVFSAVLPAKSTFVDSITQESQGRPVAFSELTQQPSLIQGGEMKDYQLHGLSFLANMYRNGMNCILGDEMGLGKTLQTLSLFAYIREHATVPCSAPHLIICPLSVLSSWEMECSRWLPSLRVVRFHGPAAQRAIIKTTILTTPQERPDIVLTTYESFSAEDSWFKAHHWAYCVVDEGHKIKNAGTQLAGRLQGLNSVYRLILTGTPVQNDLTEVWGLLHFLYPTVFTERTEALFKDAFDVSRGKYETLFMDNVRKLLGIIMLRRTKDVVTLEVPPRQETTVFVPMSEAQRTWTYAILGEMDRIAMNAVFTGGDASAEAGQRNALKTIQGETQPLKADQGYLWKRLNNLLLKLLRVCDHPYLLPGVQPEPYFLSETIVKESCKLQFIDKILSDVLPKGERVLIFSKWTDMLNLIEDFMNLRGVKYARLDGSTLRPRRTVDIRLFQREDSPYQVYLISTKAGGLGINLTKASTVIMADSDWNPQNDLQAIARAHRIGQTKVVQVYRLICRGSVEDQMLDRLRRKLFLSLKVMANSGAAPAAGDNESTLNLNDLCSILRRGSSALENSPFDMDLATFTAAPVAEIVRVSREREQGRDAKLAAEQEGKDKAGNDALLSAEEEERQLLSGVAHVKCRLFEGRLIAKPISEKGKDKSIGDTKGPREVNAGEEENTSKRMRKLPDAPISPGKVQASAEARARAVKEAKTKTGYKFDHEDFCMMQCNDDGEAIMCNACPRVFHPKCNGITEQQARKPMILCPQHRCFECQKSSVEAGGMLFRCQTCPKAWCEECLPTVGTNDDIKIVGDVLPEFAILGFKASPSIFYIRCEECVTAEREEPAWWKEMWEAHLEGAERKYKKLLEGSR</sequence>
<proteinExistence type="predicted"/>
<dbReference type="Pfam" id="PF00176">
    <property type="entry name" value="SNF2-rel_dom"/>
    <property type="match status" value="1"/>
</dbReference>
<dbReference type="InterPro" id="IPR049730">
    <property type="entry name" value="SNF2/RAD54-like_C"/>
</dbReference>
<evidence type="ECO:0000259" key="5">
    <source>
        <dbReference type="PROSITE" id="PS51192"/>
    </source>
</evidence>
<dbReference type="CDD" id="cd18793">
    <property type="entry name" value="SF2_C_SNF"/>
    <property type="match status" value="1"/>
</dbReference>
<dbReference type="PANTHER" id="PTHR10799">
    <property type="entry name" value="SNF2/RAD54 HELICASE FAMILY"/>
    <property type="match status" value="1"/>
</dbReference>
<dbReference type="InterPro" id="IPR001650">
    <property type="entry name" value="Helicase_C-like"/>
</dbReference>
<keyword evidence="1" id="KW-0547">Nucleotide-binding</keyword>
<evidence type="ECO:0000259" key="6">
    <source>
        <dbReference type="PROSITE" id="PS51194"/>
    </source>
</evidence>
<keyword evidence="3" id="KW-0067">ATP-binding</keyword>
<name>A0A0D7BSY5_9AGAR</name>
<dbReference type="PROSITE" id="PS51192">
    <property type="entry name" value="HELICASE_ATP_BIND_1"/>
    <property type="match status" value="1"/>
</dbReference>
<evidence type="ECO:0008006" key="9">
    <source>
        <dbReference type="Google" id="ProtNLM"/>
    </source>
</evidence>
<evidence type="ECO:0000313" key="7">
    <source>
        <dbReference type="EMBL" id="KIY73274.1"/>
    </source>
</evidence>
<dbReference type="PROSITE" id="PS51194">
    <property type="entry name" value="HELICASE_CTER"/>
    <property type="match status" value="1"/>
</dbReference>
<dbReference type="InterPro" id="IPR013083">
    <property type="entry name" value="Znf_RING/FYVE/PHD"/>
</dbReference>
<dbReference type="AlphaFoldDB" id="A0A0D7BSY5"/>
<keyword evidence="8" id="KW-1185">Reference proteome</keyword>
<evidence type="ECO:0000256" key="2">
    <source>
        <dbReference type="ARBA" id="ARBA00022801"/>
    </source>
</evidence>
<dbReference type="SUPFAM" id="SSF57903">
    <property type="entry name" value="FYVE/PHD zinc finger"/>
    <property type="match status" value="1"/>
</dbReference>
<evidence type="ECO:0000313" key="8">
    <source>
        <dbReference type="Proteomes" id="UP000054007"/>
    </source>
</evidence>
<dbReference type="EMBL" id="KN880437">
    <property type="protein sequence ID" value="KIY73274.1"/>
    <property type="molecule type" value="Genomic_DNA"/>
</dbReference>
<feature type="compositionally biased region" description="Basic and acidic residues" evidence="4">
    <location>
        <begin position="737"/>
        <end position="751"/>
    </location>
</feature>
<evidence type="ECO:0000256" key="1">
    <source>
        <dbReference type="ARBA" id="ARBA00022741"/>
    </source>
</evidence>
<dbReference type="InterPro" id="IPR027417">
    <property type="entry name" value="P-loop_NTPase"/>
</dbReference>
<feature type="domain" description="Helicase C-terminal" evidence="6">
    <location>
        <begin position="477"/>
        <end position="644"/>
    </location>
</feature>
<protein>
    <recommendedName>
        <fullName evidence="9">P-loop containing nucleoside triphosphate hydrolase protein</fullName>
    </recommendedName>
</protein>
<organism evidence="7 8">
    <name type="scientific">Cylindrobasidium torrendii FP15055 ss-10</name>
    <dbReference type="NCBI Taxonomy" id="1314674"/>
    <lineage>
        <taxon>Eukaryota</taxon>
        <taxon>Fungi</taxon>
        <taxon>Dikarya</taxon>
        <taxon>Basidiomycota</taxon>
        <taxon>Agaricomycotina</taxon>
        <taxon>Agaricomycetes</taxon>
        <taxon>Agaricomycetidae</taxon>
        <taxon>Agaricales</taxon>
        <taxon>Marasmiineae</taxon>
        <taxon>Physalacriaceae</taxon>
        <taxon>Cylindrobasidium</taxon>
    </lineage>
</organism>
<accession>A0A0D7BSY5</accession>
<dbReference type="OrthoDB" id="448448at2759"/>
<dbReference type="Pfam" id="PF00271">
    <property type="entry name" value="Helicase_C"/>
    <property type="match status" value="1"/>
</dbReference>
<reference evidence="7 8" key="1">
    <citation type="journal article" date="2015" name="Fungal Genet. Biol.">
        <title>Evolution of novel wood decay mechanisms in Agaricales revealed by the genome sequences of Fistulina hepatica and Cylindrobasidium torrendii.</title>
        <authorList>
            <person name="Floudas D."/>
            <person name="Held B.W."/>
            <person name="Riley R."/>
            <person name="Nagy L.G."/>
            <person name="Koehler G."/>
            <person name="Ransdell A.S."/>
            <person name="Younus H."/>
            <person name="Chow J."/>
            <person name="Chiniquy J."/>
            <person name="Lipzen A."/>
            <person name="Tritt A."/>
            <person name="Sun H."/>
            <person name="Haridas S."/>
            <person name="LaButti K."/>
            <person name="Ohm R.A."/>
            <person name="Kues U."/>
            <person name="Blanchette R.A."/>
            <person name="Grigoriev I.V."/>
            <person name="Minto R.E."/>
            <person name="Hibbett D.S."/>
        </authorList>
    </citation>
    <scope>NUCLEOTIDE SEQUENCE [LARGE SCALE GENOMIC DNA]</scope>
    <source>
        <strain evidence="7 8">FP15055 ss-10</strain>
    </source>
</reference>
<dbReference type="InterPro" id="IPR000330">
    <property type="entry name" value="SNF2_N"/>
</dbReference>
<feature type="compositionally biased region" description="Basic and acidic residues" evidence="4">
    <location>
        <begin position="52"/>
        <end position="61"/>
    </location>
</feature>
<feature type="region of interest" description="Disordered" evidence="4">
    <location>
        <begin position="1"/>
        <end position="61"/>
    </location>
</feature>
<keyword evidence="2" id="KW-0378">Hydrolase</keyword>
<evidence type="ECO:0000256" key="4">
    <source>
        <dbReference type="SAM" id="MobiDB-lite"/>
    </source>
</evidence>
<feature type="region of interest" description="Disordered" evidence="4">
    <location>
        <begin position="737"/>
        <end position="782"/>
    </location>
</feature>
<dbReference type="CDD" id="cd17919">
    <property type="entry name" value="DEXHc_Snf"/>
    <property type="match status" value="1"/>
</dbReference>
<dbReference type="GO" id="GO:0016787">
    <property type="term" value="F:hydrolase activity"/>
    <property type="evidence" value="ECO:0007669"/>
    <property type="project" value="UniProtKB-KW"/>
</dbReference>
<dbReference type="Gene3D" id="3.40.50.10810">
    <property type="entry name" value="Tandem AAA-ATPase domain"/>
    <property type="match status" value="1"/>
</dbReference>
<evidence type="ECO:0000256" key="3">
    <source>
        <dbReference type="ARBA" id="ARBA00022840"/>
    </source>
</evidence>
<feature type="domain" description="Helicase ATP-binding" evidence="5">
    <location>
        <begin position="147"/>
        <end position="316"/>
    </location>
</feature>
<gene>
    <name evidence="7" type="ORF">CYLTODRAFT_485710</name>
</gene>
<dbReference type="GO" id="GO:0005524">
    <property type="term" value="F:ATP binding"/>
    <property type="evidence" value="ECO:0007669"/>
    <property type="project" value="InterPro"/>
</dbReference>
<dbReference type="SUPFAM" id="SSF52540">
    <property type="entry name" value="P-loop containing nucleoside triphosphate hydrolases"/>
    <property type="match status" value="2"/>
</dbReference>
<dbReference type="InterPro" id="IPR011011">
    <property type="entry name" value="Znf_FYVE_PHD"/>
</dbReference>
<feature type="compositionally biased region" description="Basic residues" evidence="4">
    <location>
        <begin position="25"/>
        <end position="35"/>
    </location>
</feature>